<dbReference type="SMART" id="SM00710">
    <property type="entry name" value="PbH1"/>
    <property type="match status" value="10"/>
</dbReference>
<dbReference type="EMBL" id="AGDV01000009">
    <property type="protein sequence ID" value="EMB34251.1"/>
    <property type="molecule type" value="Genomic_DNA"/>
</dbReference>
<dbReference type="Proteomes" id="UP000011705">
    <property type="component" value="Chromosome"/>
</dbReference>
<proteinExistence type="predicted"/>
<dbReference type="InterPro" id="IPR011050">
    <property type="entry name" value="Pectin_lyase_fold/virulence"/>
</dbReference>
<dbReference type="PANTHER" id="PTHR11319">
    <property type="entry name" value="G PROTEIN-COUPLED RECEPTOR-RELATED"/>
    <property type="match status" value="1"/>
</dbReference>
<evidence type="ECO:0000313" key="2">
    <source>
        <dbReference type="EMBL" id="EMB34251.1"/>
    </source>
</evidence>
<dbReference type="AlphaFoldDB" id="A0A0E2E5K4"/>
<accession>A0A0E2E5K4</accession>
<dbReference type="InterPro" id="IPR006626">
    <property type="entry name" value="PbH1"/>
</dbReference>
<evidence type="ECO:0000256" key="1">
    <source>
        <dbReference type="SAM" id="SignalP"/>
    </source>
</evidence>
<protein>
    <recommendedName>
        <fullName evidence="3">Right handed beta helix domain-containing protein</fullName>
    </recommendedName>
</protein>
<sequence>MKNILKILTTLAALLAVFIFSTCKQFTDDPEEFFDYWSKEVVPRYFHMNCDHPSIGRSFCIPSGQDVRITIGLNNPKNIDLIMPTSDADAGRVIRFPGLPSDQQPRYGTDYTLEKTAIDELKLIYKADFLKKHEWSNGGIGPEITLISTDGRVFSRNEVNTAPPDVGNITIAKTQVESNWYYALCFDETAGMTPMLDGKRLHKDIKAIHIQEEGGSEVIIPLTVKKNGSGFNIPPTPSEGLLSSVDRVFDVPPGPGSWIVYVKTNASPSSTDALPKKYRVWLTDEKGLSSAPKKAETLGFIPDLSDYDTAWRNLKTAVANAMPGGLITIMNDVKATNAPGNSGTIEVNKSLTIKGKNGAVFDTQLGTSVSNKPVSNFRIFTVTGDNTEFMLEDLKLKNGIEGGASEYGGAISAVRIKTLALKNCTITNCTAYGGGGIYLNGGVEAVLESCTITGCQTTTAGGGAIYAGNSDSKQPIVRIKGGIIKDNTGYITGGAINITRGNLYINTDENGDPDTMSTTTEIKDNTLIASGGQGNLGGGINCYWDPDKPGELKIHNAKIKNCNIKYASHPADKTGRGAGISVYGKGEVSLSNVTLNQCGFIGETAADKFTIKQGGGMYLKKVQTATIKDCTIEGNITAKEGGGIYSEDSNLTISNTENRSTVIKDNLVEKKGGGLYVLADSSEVKLIINRGTKFISNDTDTSIDGLGGGIYMKGRNPQNSVSATMSGGEFIANGAKNGGGIYIDKYANFLMNNGKLSNNTALTSSGGKGCAVYINTNGTFIWRGGTITGHTSGYVIQGTGEFLNATEPHQTED</sequence>
<dbReference type="HOGENOM" id="CLU_010206_0_0_12"/>
<feature type="chain" id="PRO_5002393393" description="Right handed beta helix domain-containing protein" evidence="1">
    <location>
        <begin position="27"/>
        <end position="813"/>
    </location>
</feature>
<dbReference type="PANTHER" id="PTHR11319:SF35">
    <property type="entry name" value="OUTER MEMBRANE PROTEIN PMPC-RELATED"/>
    <property type="match status" value="1"/>
</dbReference>
<dbReference type="SUPFAM" id="SSF51126">
    <property type="entry name" value="Pectin lyase-like"/>
    <property type="match status" value="2"/>
</dbReference>
<gene>
    <name evidence="2" type="ORF">HMPREF9726_01000</name>
</gene>
<evidence type="ECO:0008006" key="3">
    <source>
        <dbReference type="Google" id="ProtNLM"/>
    </source>
</evidence>
<keyword evidence="1" id="KW-0732">Signal</keyword>
<organism evidence="2">
    <name type="scientific">Treponema denticola H-22</name>
    <dbReference type="NCBI Taxonomy" id="999432"/>
    <lineage>
        <taxon>Bacteria</taxon>
        <taxon>Pseudomonadati</taxon>
        <taxon>Spirochaetota</taxon>
        <taxon>Spirochaetia</taxon>
        <taxon>Spirochaetales</taxon>
        <taxon>Treponemataceae</taxon>
        <taxon>Treponema</taxon>
    </lineage>
</organism>
<feature type="signal peptide" evidence="1">
    <location>
        <begin position="1"/>
        <end position="26"/>
    </location>
</feature>
<dbReference type="RefSeq" id="WP_002683925.1">
    <property type="nucleotide sequence ID" value="NZ_CM001795.1"/>
</dbReference>
<comment type="caution">
    <text evidence="2">The sequence shown here is derived from an EMBL/GenBank/DDBJ whole genome shotgun (WGS) entry which is preliminary data.</text>
</comment>
<name>A0A0E2E5K4_TREDN</name>
<reference evidence="2" key="1">
    <citation type="submission" date="2012-01" db="EMBL/GenBank/DDBJ databases">
        <title>The Genome Sequence of Treponema denticola H-22.</title>
        <authorList>
            <consortium name="The Broad Institute Genome Sequencing Platform"/>
            <person name="Earl A."/>
            <person name="Ward D."/>
            <person name="Feldgarden M."/>
            <person name="Gevers D."/>
            <person name="Blanton J.M."/>
            <person name="Fenno C.J."/>
            <person name="Baranova O.V."/>
            <person name="Mathney J."/>
            <person name="Dewhirst F.E."/>
            <person name="Izard J."/>
            <person name="Young S.K."/>
            <person name="Zeng Q."/>
            <person name="Gargeya S."/>
            <person name="Fitzgerald M."/>
            <person name="Haas B."/>
            <person name="Abouelleil A."/>
            <person name="Alvarado L."/>
            <person name="Arachchi H.M."/>
            <person name="Berlin A."/>
            <person name="Chapman S.B."/>
            <person name="Gearin G."/>
            <person name="Goldberg J."/>
            <person name="Griggs A."/>
            <person name="Gujja S."/>
            <person name="Hansen M."/>
            <person name="Heiman D."/>
            <person name="Howarth C."/>
            <person name="Larimer J."/>
            <person name="Lui A."/>
            <person name="MacDonald P.J.P."/>
            <person name="McCowen C."/>
            <person name="Montmayeur A."/>
            <person name="Murphy C."/>
            <person name="Neiman D."/>
            <person name="Pearson M."/>
            <person name="Priest M."/>
            <person name="Roberts A."/>
            <person name="Saif S."/>
            <person name="Shea T."/>
            <person name="Sisk P."/>
            <person name="Stolte C."/>
            <person name="Sykes S."/>
            <person name="Wortman J."/>
            <person name="Nusbaum C."/>
            <person name="Birren B."/>
        </authorList>
    </citation>
    <scope>NUCLEOTIDE SEQUENCE [LARGE SCALE GENOMIC DNA]</scope>
    <source>
        <strain evidence="2">H-22</strain>
    </source>
</reference>
<dbReference type="PATRIC" id="fig|999432.5.peg.1039"/>